<protein>
    <submittedName>
        <fullName evidence="7">Uncharacterized protein</fullName>
    </submittedName>
</protein>
<comment type="subcellular location">
    <subcellularLocation>
        <location evidence="1">Membrane</location>
        <topology evidence="1">Multi-pass membrane protein</topology>
    </subcellularLocation>
</comment>
<evidence type="ECO:0000256" key="3">
    <source>
        <dbReference type="ARBA" id="ARBA00022692"/>
    </source>
</evidence>
<dbReference type="InterPro" id="IPR001708">
    <property type="entry name" value="YidC/ALB3/OXA1/COX18"/>
</dbReference>
<dbReference type="Proteomes" id="UP001497512">
    <property type="component" value="Chromosome 4"/>
</dbReference>
<gene>
    <name evidence="7" type="ORF">CSSPTR1EN2_LOCUS17238</name>
</gene>
<keyword evidence="3 6" id="KW-0812">Transmembrane</keyword>
<keyword evidence="4 6" id="KW-1133">Transmembrane helix</keyword>
<feature type="transmembrane region" description="Helical" evidence="6">
    <location>
        <begin position="65"/>
        <end position="84"/>
    </location>
</feature>
<evidence type="ECO:0000256" key="1">
    <source>
        <dbReference type="ARBA" id="ARBA00004141"/>
    </source>
</evidence>
<accession>A0ABP0ULJ8</accession>
<evidence type="ECO:0000256" key="5">
    <source>
        <dbReference type="ARBA" id="ARBA00023136"/>
    </source>
</evidence>
<evidence type="ECO:0000313" key="8">
    <source>
        <dbReference type="Proteomes" id="UP001497512"/>
    </source>
</evidence>
<dbReference type="PANTHER" id="PTHR12428:SF34">
    <property type="entry name" value="MITOCHONDRIAL INNER MEMBRANE PROTEIN OXA1-LIKE"/>
    <property type="match status" value="1"/>
</dbReference>
<evidence type="ECO:0000256" key="6">
    <source>
        <dbReference type="SAM" id="Phobius"/>
    </source>
</evidence>
<dbReference type="EMBL" id="OZ019896">
    <property type="protein sequence ID" value="CAK9224251.1"/>
    <property type="molecule type" value="Genomic_DNA"/>
</dbReference>
<name>A0ABP0ULJ8_9BRYO</name>
<keyword evidence="5 6" id="KW-0472">Membrane</keyword>
<reference evidence="7" key="1">
    <citation type="submission" date="2024-02" db="EMBL/GenBank/DDBJ databases">
        <authorList>
            <consortium name="ELIXIR-Norway"/>
            <consortium name="Elixir Norway"/>
        </authorList>
    </citation>
    <scope>NUCLEOTIDE SEQUENCE</scope>
</reference>
<proteinExistence type="inferred from homology"/>
<evidence type="ECO:0000313" key="7">
    <source>
        <dbReference type="EMBL" id="CAK9224251.1"/>
    </source>
</evidence>
<sequence length="114" mass="12532">MQQFIKLQNVRYACTTSGVGGGGEGLHFGEEETVQAGLAEGYDPKVTEVNQAWMKALFQKQKNPFTPLMGAFLQAPIFISFVFASRNMAGKLPSFKEGGALWFTDLTTPNSFFI</sequence>
<keyword evidence="8" id="KW-1185">Reference proteome</keyword>
<organism evidence="7 8">
    <name type="scientific">Sphagnum troendelagicum</name>
    <dbReference type="NCBI Taxonomy" id="128251"/>
    <lineage>
        <taxon>Eukaryota</taxon>
        <taxon>Viridiplantae</taxon>
        <taxon>Streptophyta</taxon>
        <taxon>Embryophyta</taxon>
        <taxon>Bryophyta</taxon>
        <taxon>Sphagnophytina</taxon>
        <taxon>Sphagnopsida</taxon>
        <taxon>Sphagnales</taxon>
        <taxon>Sphagnaceae</taxon>
        <taxon>Sphagnum</taxon>
    </lineage>
</organism>
<evidence type="ECO:0000256" key="2">
    <source>
        <dbReference type="ARBA" id="ARBA00010583"/>
    </source>
</evidence>
<comment type="similarity">
    <text evidence="2">Belongs to the OXA1/ALB3/YidC (TC 2.A.9.2) family.</text>
</comment>
<evidence type="ECO:0000256" key="4">
    <source>
        <dbReference type="ARBA" id="ARBA00022989"/>
    </source>
</evidence>
<dbReference type="PANTHER" id="PTHR12428">
    <property type="entry name" value="OXA1"/>
    <property type="match status" value="1"/>
</dbReference>